<name>A0ABU2HXD2_9RHOB</name>
<dbReference type="Pfam" id="PF00701">
    <property type="entry name" value="DHDPS"/>
    <property type="match status" value="1"/>
</dbReference>
<evidence type="ECO:0000313" key="2">
    <source>
        <dbReference type="EMBL" id="MDS9469706.1"/>
    </source>
</evidence>
<dbReference type="InterPro" id="IPR013785">
    <property type="entry name" value="Aldolase_TIM"/>
</dbReference>
<dbReference type="EMBL" id="JAVQLW010000004">
    <property type="protein sequence ID" value="MDS9469706.1"/>
    <property type="molecule type" value="Genomic_DNA"/>
</dbReference>
<dbReference type="InterPro" id="IPR002220">
    <property type="entry name" value="DapA-like"/>
</dbReference>
<sequence>MSGFRGSILNRAIPPVSPSQGIGAALPRKNTEAMIAGASAWYSVLGGTMPKPCLQLVRAAQSGDMGEALRINHDLQPIWDLFRKYTSYRVVHEMAARLDLCHVLPPRPILPVCDAAKQEIAEVVRGLPDEWL</sequence>
<comment type="caution">
    <text evidence="2">The sequence shown here is derived from an EMBL/GenBank/DDBJ whole genome shotgun (WGS) entry which is preliminary data.</text>
</comment>
<dbReference type="Gene3D" id="3.20.20.70">
    <property type="entry name" value="Aldolase class I"/>
    <property type="match status" value="1"/>
</dbReference>
<evidence type="ECO:0000256" key="1">
    <source>
        <dbReference type="ARBA" id="ARBA00023239"/>
    </source>
</evidence>
<gene>
    <name evidence="2" type="ORF">RGQ15_19250</name>
</gene>
<accession>A0ABU2HXD2</accession>
<keyword evidence="3" id="KW-1185">Reference proteome</keyword>
<proteinExistence type="predicted"/>
<protein>
    <submittedName>
        <fullName evidence="2">Dihydrodipicolinate synthase family protein</fullName>
    </submittedName>
</protein>
<reference evidence="3" key="1">
    <citation type="submission" date="2023-07" db="EMBL/GenBank/DDBJ databases">
        <title>Paracoccus sp. MBLB3053 whole genome sequence.</title>
        <authorList>
            <person name="Hwang C.Y."/>
            <person name="Cho E.-S."/>
            <person name="Seo M.-J."/>
        </authorList>
    </citation>
    <scope>NUCLEOTIDE SEQUENCE [LARGE SCALE GENOMIC DNA]</scope>
    <source>
        <strain evidence="3">MBLB3053</strain>
    </source>
</reference>
<keyword evidence="1" id="KW-0456">Lyase</keyword>
<dbReference type="RefSeq" id="WP_311162416.1">
    <property type="nucleotide sequence ID" value="NZ_JAVQLW010000004.1"/>
</dbReference>
<evidence type="ECO:0000313" key="3">
    <source>
        <dbReference type="Proteomes" id="UP001269144"/>
    </source>
</evidence>
<organism evidence="2 3">
    <name type="scientific">Paracoccus aurantius</name>
    <dbReference type="NCBI Taxonomy" id="3073814"/>
    <lineage>
        <taxon>Bacteria</taxon>
        <taxon>Pseudomonadati</taxon>
        <taxon>Pseudomonadota</taxon>
        <taxon>Alphaproteobacteria</taxon>
        <taxon>Rhodobacterales</taxon>
        <taxon>Paracoccaceae</taxon>
        <taxon>Paracoccus</taxon>
    </lineage>
</organism>
<dbReference type="Proteomes" id="UP001269144">
    <property type="component" value="Unassembled WGS sequence"/>
</dbReference>
<dbReference type="SUPFAM" id="SSF51569">
    <property type="entry name" value="Aldolase"/>
    <property type="match status" value="1"/>
</dbReference>